<accession>A0A7C4GAF1</accession>
<dbReference type="AlphaFoldDB" id="A0A7C4GAF1"/>
<dbReference type="Gene3D" id="2.60.40.10">
    <property type="entry name" value="Immunoglobulins"/>
    <property type="match status" value="1"/>
</dbReference>
<dbReference type="InterPro" id="IPR013211">
    <property type="entry name" value="LVIVD"/>
</dbReference>
<dbReference type="InterPro" id="IPR013783">
    <property type="entry name" value="Ig-like_fold"/>
</dbReference>
<evidence type="ECO:0000313" key="1">
    <source>
        <dbReference type="EMBL" id="HGK28514.1"/>
    </source>
</evidence>
<reference evidence="1" key="1">
    <citation type="journal article" date="2020" name="mSystems">
        <title>Genome- and Community-Level Interaction Insights into Carbon Utilization and Element Cycling Functions of Hydrothermarchaeota in Hydrothermal Sediment.</title>
        <authorList>
            <person name="Zhou Z."/>
            <person name="Liu Y."/>
            <person name="Xu W."/>
            <person name="Pan J."/>
            <person name="Luo Z.H."/>
            <person name="Li M."/>
        </authorList>
    </citation>
    <scope>NUCLEOTIDE SEQUENCE [LARGE SCALE GENOMIC DNA]</scope>
    <source>
        <strain evidence="1">SpSt-488</strain>
    </source>
</reference>
<dbReference type="SUPFAM" id="SSF49265">
    <property type="entry name" value="Fibronectin type III"/>
    <property type="match status" value="1"/>
</dbReference>
<dbReference type="EMBL" id="DSUT01000128">
    <property type="protein sequence ID" value="HGK28514.1"/>
    <property type="molecule type" value="Genomic_DNA"/>
</dbReference>
<proteinExistence type="predicted"/>
<name>A0A7C4GAF1_UNCW3</name>
<dbReference type="InterPro" id="IPR036116">
    <property type="entry name" value="FN3_sf"/>
</dbReference>
<comment type="caution">
    <text evidence="1">The sequence shown here is derived from an EMBL/GenBank/DDBJ whole genome shotgun (WGS) entry which is preliminary data.</text>
</comment>
<organism evidence="1">
    <name type="scientific">candidate division WOR-3 bacterium</name>
    <dbReference type="NCBI Taxonomy" id="2052148"/>
    <lineage>
        <taxon>Bacteria</taxon>
        <taxon>Bacteria division WOR-3</taxon>
    </lineage>
</organism>
<dbReference type="SUPFAM" id="SSF50969">
    <property type="entry name" value="YVTN repeat-like/Quinoprotein amine dehydrogenase"/>
    <property type="match status" value="1"/>
</dbReference>
<evidence type="ECO:0008006" key="2">
    <source>
        <dbReference type="Google" id="ProtNLM"/>
    </source>
</evidence>
<protein>
    <recommendedName>
        <fullName evidence="2">Fibronectin type-III domain-containing protein</fullName>
    </recommendedName>
</protein>
<dbReference type="Pfam" id="PF08309">
    <property type="entry name" value="LVIVD"/>
    <property type="match status" value="4"/>
</dbReference>
<dbReference type="InterPro" id="IPR011044">
    <property type="entry name" value="Quino_amine_DH_bsu"/>
</dbReference>
<gene>
    <name evidence="1" type="ORF">ENS41_06115</name>
</gene>
<dbReference type="PROSITE" id="PS51257">
    <property type="entry name" value="PROKAR_LIPOPROTEIN"/>
    <property type="match status" value="1"/>
</dbReference>
<sequence>MMMMRGMTRSMRAAGLAMLFFLVACDWPLEVPAQVELVAPADGASMSLLPVVFSWQPGDDVAGYRLQLSANSGYTAVVADTSVSGTSVALAVTTDGTYYWRVRAMSSDSVWGSWSESRKVILRRFTIATTLSLPGYSHDIAIQSGRAYVAAGQAGLAVLDVLNPETPALLGQFMDSLNEAWGVAVRDSCAYLAYGYTELIVVDVRRPDSLRAFGELGYLQPGYGYDVAVSDTLVYVAAGAQFVRTNVADPRFPGLSFQYSYPRNCRGVVVEGSRGFVACEQLGVAGWRLDANPPVQVGSMDTPANARGLALLGDRLFIADGRGGLIVAEASDPAAITALGSLELNGYAQAVAVQDTLAFVACGSGGFAVVNVARPEQPRLAARLATPYAAAVAVDGRYVFGCDRDLGLVVIRME</sequence>